<evidence type="ECO:0000259" key="10">
    <source>
        <dbReference type="PROSITE" id="PS51379"/>
    </source>
</evidence>
<feature type="domain" description="Radical SAM core" evidence="11">
    <location>
        <begin position="17"/>
        <end position="293"/>
    </location>
</feature>
<comment type="similarity">
    <text evidence="2">Belongs to the organic radical-activating enzymes family.</text>
</comment>
<dbReference type="Gene3D" id="3.30.70.20">
    <property type="match status" value="1"/>
</dbReference>
<keyword evidence="5" id="KW-0479">Metal-binding</keyword>
<dbReference type="InterPro" id="IPR058240">
    <property type="entry name" value="rSAM_sf"/>
</dbReference>
<comment type="cofactor">
    <cofactor evidence="1">
        <name>[4Fe-4S] cluster</name>
        <dbReference type="ChEBI" id="CHEBI:49883"/>
    </cofactor>
</comment>
<dbReference type="InterPro" id="IPR012839">
    <property type="entry name" value="Organic_radical_activase"/>
</dbReference>
<accession>A0A1M6Q092</accession>
<dbReference type="Proteomes" id="UP000183997">
    <property type="component" value="Unassembled WGS sequence"/>
</dbReference>
<evidence type="ECO:0000256" key="7">
    <source>
        <dbReference type="ARBA" id="ARBA00023004"/>
    </source>
</evidence>
<evidence type="ECO:0000256" key="8">
    <source>
        <dbReference type="ARBA" id="ARBA00023014"/>
    </source>
</evidence>
<evidence type="ECO:0000256" key="2">
    <source>
        <dbReference type="ARBA" id="ARBA00009777"/>
    </source>
</evidence>
<dbReference type="PROSITE" id="PS01087">
    <property type="entry name" value="RADICAL_ACTIVATING"/>
    <property type="match status" value="1"/>
</dbReference>
<dbReference type="GO" id="GO:0046872">
    <property type="term" value="F:metal ion binding"/>
    <property type="evidence" value="ECO:0007669"/>
    <property type="project" value="UniProtKB-KW"/>
</dbReference>
<evidence type="ECO:0000259" key="11">
    <source>
        <dbReference type="PROSITE" id="PS51918"/>
    </source>
</evidence>
<comment type="catalytic activity">
    <reaction evidence="9">
        <text>glycyl-[protein] + reduced [flavodoxin] + S-adenosyl-L-methionine = glycin-2-yl radical-[protein] + semiquinone [flavodoxin] + 5'-deoxyadenosine + L-methionine + H(+)</text>
        <dbReference type="Rhea" id="RHEA:61976"/>
        <dbReference type="Rhea" id="RHEA-COMP:10622"/>
        <dbReference type="Rhea" id="RHEA-COMP:14480"/>
        <dbReference type="Rhea" id="RHEA-COMP:15993"/>
        <dbReference type="Rhea" id="RHEA-COMP:15994"/>
        <dbReference type="ChEBI" id="CHEBI:15378"/>
        <dbReference type="ChEBI" id="CHEBI:17319"/>
        <dbReference type="ChEBI" id="CHEBI:29947"/>
        <dbReference type="ChEBI" id="CHEBI:32722"/>
        <dbReference type="ChEBI" id="CHEBI:57618"/>
        <dbReference type="ChEBI" id="CHEBI:57844"/>
        <dbReference type="ChEBI" id="CHEBI:59789"/>
        <dbReference type="ChEBI" id="CHEBI:140311"/>
    </reaction>
</comment>
<dbReference type="GO" id="GO:0016829">
    <property type="term" value="F:lyase activity"/>
    <property type="evidence" value="ECO:0007669"/>
    <property type="project" value="UniProtKB-KW"/>
</dbReference>
<dbReference type="RefSeq" id="WP_072911146.1">
    <property type="nucleotide sequence ID" value="NZ_FRAR01000007.1"/>
</dbReference>
<dbReference type="Pfam" id="PF00037">
    <property type="entry name" value="Fer4"/>
    <property type="match status" value="1"/>
</dbReference>
<dbReference type="Pfam" id="PF04055">
    <property type="entry name" value="Radical_SAM"/>
    <property type="match status" value="1"/>
</dbReference>
<evidence type="ECO:0000256" key="3">
    <source>
        <dbReference type="ARBA" id="ARBA00022485"/>
    </source>
</evidence>
<evidence type="ECO:0000256" key="9">
    <source>
        <dbReference type="ARBA" id="ARBA00047365"/>
    </source>
</evidence>
<evidence type="ECO:0000256" key="1">
    <source>
        <dbReference type="ARBA" id="ARBA00001966"/>
    </source>
</evidence>
<dbReference type="InterPro" id="IPR001989">
    <property type="entry name" value="Radical_activat_CS"/>
</dbReference>
<keyword evidence="8" id="KW-0411">Iron-sulfur</keyword>
<dbReference type="PIRSF" id="PIRSF000371">
    <property type="entry name" value="PFL_act_enz"/>
    <property type="match status" value="1"/>
</dbReference>
<dbReference type="PROSITE" id="PS51918">
    <property type="entry name" value="RADICAL_SAM"/>
    <property type="match status" value="1"/>
</dbReference>
<reference evidence="13" key="1">
    <citation type="submission" date="2016-11" db="EMBL/GenBank/DDBJ databases">
        <authorList>
            <person name="Varghese N."/>
            <person name="Submissions S."/>
        </authorList>
    </citation>
    <scope>NUCLEOTIDE SEQUENCE [LARGE SCALE GENOMIC DNA]</scope>
    <source>
        <strain evidence="13">DSM 10349</strain>
    </source>
</reference>
<proteinExistence type="inferred from homology"/>
<dbReference type="AlphaFoldDB" id="A0A1M6Q092"/>
<keyword evidence="13" id="KW-1185">Reference proteome</keyword>
<dbReference type="SUPFAM" id="SSF102114">
    <property type="entry name" value="Radical SAM enzymes"/>
    <property type="match status" value="1"/>
</dbReference>
<protein>
    <submittedName>
        <fullName evidence="12">Pyruvate formate lyase activating enzyme</fullName>
    </submittedName>
</protein>
<feature type="domain" description="4Fe-4S ferredoxin-type" evidence="10">
    <location>
        <begin position="48"/>
        <end position="78"/>
    </location>
</feature>
<name>A0A1M6Q092_9FIRM</name>
<evidence type="ECO:0000256" key="6">
    <source>
        <dbReference type="ARBA" id="ARBA00023002"/>
    </source>
</evidence>
<keyword evidence="12" id="KW-0456">Lyase</keyword>
<dbReference type="SFLD" id="SFLDG01066">
    <property type="entry name" value="organic_radical-activating_enz"/>
    <property type="match status" value="1"/>
</dbReference>
<dbReference type="InterPro" id="IPR013785">
    <property type="entry name" value="Aldolase_TIM"/>
</dbReference>
<dbReference type="PROSITE" id="PS51379">
    <property type="entry name" value="4FE4S_FER_2"/>
    <property type="match status" value="2"/>
</dbReference>
<evidence type="ECO:0000313" key="13">
    <source>
        <dbReference type="Proteomes" id="UP000183997"/>
    </source>
</evidence>
<dbReference type="InterPro" id="IPR034457">
    <property type="entry name" value="Organic_radical-activating"/>
</dbReference>
<organism evidence="12 13">
    <name type="scientific">Desulforamulus aeronauticus DSM 10349</name>
    <dbReference type="NCBI Taxonomy" id="1121421"/>
    <lineage>
        <taxon>Bacteria</taxon>
        <taxon>Bacillati</taxon>
        <taxon>Bacillota</taxon>
        <taxon>Clostridia</taxon>
        <taxon>Eubacteriales</taxon>
        <taxon>Peptococcaceae</taxon>
        <taxon>Desulforamulus</taxon>
    </lineage>
</organism>
<dbReference type="STRING" id="1121421.SAMN02745123_00825"/>
<keyword evidence="3" id="KW-0004">4Fe-4S</keyword>
<dbReference type="SFLD" id="SFLDS00029">
    <property type="entry name" value="Radical_SAM"/>
    <property type="match status" value="1"/>
</dbReference>
<dbReference type="NCBIfam" id="TIGR02494">
    <property type="entry name" value="PFLE_PFLC"/>
    <property type="match status" value="1"/>
</dbReference>
<dbReference type="SFLD" id="SFLDG01118">
    <property type="entry name" value="activating_enzymes__group_2"/>
    <property type="match status" value="1"/>
</dbReference>
<keyword evidence="7" id="KW-0408">Iron</keyword>
<feature type="domain" description="4Fe-4S ferredoxin-type" evidence="10">
    <location>
        <begin position="79"/>
        <end position="105"/>
    </location>
</feature>
<keyword evidence="4" id="KW-0949">S-adenosyl-L-methionine</keyword>
<keyword evidence="6" id="KW-0560">Oxidoreductase</keyword>
<dbReference type="OrthoDB" id="9782387at2"/>
<dbReference type="Gene3D" id="3.20.20.70">
    <property type="entry name" value="Aldolase class I"/>
    <property type="match status" value="1"/>
</dbReference>
<keyword evidence="12" id="KW-0670">Pyruvate</keyword>
<evidence type="ECO:0000256" key="5">
    <source>
        <dbReference type="ARBA" id="ARBA00022723"/>
    </source>
</evidence>
<evidence type="ECO:0000313" key="12">
    <source>
        <dbReference type="EMBL" id="SHK13571.1"/>
    </source>
</evidence>
<dbReference type="InterPro" id="IPR017896">
    <property type="entry name" value="4Fe4S_Fe-S-bd"/>
</dbReference>
<dbReference type="InterPro" id="IPR017900">
    <property type="entry name" value="4Fe4S_Fe_S_CS"/>
</dbReference>
<dbReference type="InterPro" id="IPR007197">
    <property type="entry name" value="rSAM"/>
</dbReference>
<dbReference type="InterPro" id="IPR040074">
    <property type="entry name" value="BssD/PflA/YjjW"/>
</dbReference>
<dbReference type="GO" id="GO:0016491">
    <property type="term" value="F:oxidoreductase activity"/>
    <property type="evidence" value="ECO:0007669"/>
    <property type="project" value="UniProtKB-KW"/>
</dbReference>
<dbReference type="CDD" id="cd01335">
    <property type="entry name" value="Radical_SAM"/>
    <property type="match status" value="1"/>
</dbReference>
<gene>
    <name evidence="12" type="ORF">SAMN02745123_00825</name>
</gene>
<dbReference type="GO" id="GO:0051539">
    <property type="term" value="F:4 iron, 4 sulfur cluster binding"/>
    <property type="evidence" value="ECO:0007669"/>
    <property type="project" value="UniProtKB-KW"/>
</dbReference>
<dbReference type="PANTHER" id="PTHR30352">
    <property type="entry name" value="PYRUVATE FORMATE-LYASE-ACTIVATING ENZYME"/>
    <property type="match status" value="1"/>
</dbReference>
<dbReference type="PROSITE" id="PS00198">
    <property type="entry name" value="4FE4S_FER_1"/>
    <property type="match status" value="2"/>
</dbReference>
<dbReference type="EMBL" id="FRAR01000007">
    <property type="protein sequence ID" value="SHK13571.1"/>
    <property type="molecule type" value="Genomic_DNA"/>
</dbReference>
<dbReference type="SUPFAM" id="SSF54862">
    <property type="entry name" value="4Fe-4S ferredoxins"/>
    <property type="match status" value="1"/>
</dbReference>
<evidence type="ECO:0000256" key="4">
    <source>
        <dbReference type="ARBA" id="ARBA00022691"/>
    </source>
</evidence>
<sequence length="301" mass="33962">MNSISGNFMQLQNFSVNDGNGIRTIIFFAGCPLKCQWCSNPESQTNLNKIAYYDKTCIGCGRCVQVCPHGVGIHLNHSLERKQCKACGLCVNACPTSSRKNLIFHYNSEQILEIIEKQKIFYRYSGGGVTFSGGEATLQADMLRELVSKLYDKAIDLALETSGYFNFDEVKDILEKLNLIFVDIKHMDENKHRFYSGIGNERILKNISRLNELKVPVVVRIPVIDGVNSDLENIRNTAKFVKANIDTAKLELLPYHSFGDSKYEALGLAKPSRQWKTPSPEYLSELCKIVQKEGIEVVSYK</sequence>
<dbReference type="PANTHER" id="PTHR30352:SF4">
    <property type="entry name" value="PYRUVATE FORMATE-LYASE 2-ACTIVATING ENZYME"/>
    <property type="match status" value="1"/>
</dbReference>